<evidence type="ECO:0000313" key="2">
    <source>
        <dbReference type="EMBL" id="KAK3794424.1"/>
    </source>
</evidence>
<dbReference type="EMBL" id="JAWDGP010001118">
    <property type="protein sequence ID" value="KAK3794424.1"/>
    <property type="molecule type" value="Genomic_DNA"/>
</dbReference>
<name>A0AAE1AUR1_9GAST</name>
<proteinExistence type="predicted"/>
<comment type="caution">
    <text evidence="2">The sequence shown here is derived from an EMBL/GenBank/DDBJ whole genome shotgun (WGS) entry which is preliminary data.</text>
</comment>
<keyword evidence="3" id="KW-1185">Reference proteome</keyword>
<protein>
    <submittedName>
        <fullName evidence="2">Uncharacterized protein</fullName>
    </submittedName>
</protein>
<dbReference type="AlphaFoldDB" id="A0AAE1AUR1"/>
<evidence type="ECO:0000256" key="1">
    <source>
        <dbReference type="SAM" id="MobiDB-lite"/>
    </source>
</evidence>
<evidence type="ECO:0000313" key="3">
    <source>
        <dbReference type="Proteomes" id="UP001283361"/>
    </source>
</evidence>
<reference evidence="2" key="1">
    <citation type="journal article" date="2023" name="G3 (Bethesda)">
        <title>A reference genome for the long-term kleptoplast-retaining sea slug Elysia crispata morphotype clarki.</title>
        <authorList>
            <person name="Eastman K.E."/>
            <person name="Pendleton A.L."/>
            <person name="Shaikh M.A."/>
            <person name="Suttiyut T."/>
            <person name="Ogas R."/>
            <person name="Tomko P."/>
            <person name="Gavelis G."/>
            <person name="Widhalm J.R."/>
            <person name="Wisecaver J.H."/>
        </authorList>
    </citation>
    <scope>NUCLEOTIDE SEQUENCE</scope>
    <source>
        <strain evidence="2">ECLA1</strain>
    </source>
</reference>
<feature type="region of interest" description="Disordered" evidence="1">
    <location>
        <begin position="1"/>
        <end position="24"/>
    </location>
</feature>
<dbReference type="Proteomes" id="UP001283361">
    <property type="component" value="Unassembled WGS sequence"/>
</dbReference>
<sequence>MSIKMLPSHAHSEPPTALKESRPEISPVARGHLWLRCPLEMVTQIWSNLNCFSTKYPTRVIVASNCANHQSRPMKSPLGGAGHQSALVQLSGHRPVTIKLQLAPECQG</sequence>
<organism evidence="2 3">
    <name type="scientific">Elysia crispata</name>
    <name type="common">lettuce slug</name>
    <dbReference type="NCBI Taxonomy" id="231223"/>
    <lineage>
        <taxon>Eukaryota</taxon>
        <taxon>Metazoa</taxon>
        <taxon>Spiralia</taxon>
        <taxon>Lophotrochozoa</taxon>
        <taxon>Mollusca</taxon>
        <taxon>Gastropoda</taxon>
        <taxon>Heterobranchia</taxon>
        <taxon>Euthyneura</taxon>
        <taxon>Panpulmonata</taxon>
        <taxon>Sacoglossa</taxon>
        <taxon>Placobranchoidea</taxon>
        <taxon>Plakobranchidae</taxon>
        <taxon>Elysia</taxon>
    </lineage>
</organism>
<gene>
    <name evidence="2" type="ORF">RRG08_014498</name>
</gene>
<accession>A0AAE1AUR1</accession>